<proteinExistence type="inferred from homology"/>
<accession>E4X099</accession>
<evidence type="ECO:0000256" key="3">
    <source>
        <dbReference type="ARBA" id="ARBA00022679"/>
    </source>
</evidence>
<dbReference type="PANTHER" id="PTHR12176:SF78">
    <property type="entry name" value="EEF1A LYSINE AND N-TERMINAL METHYLTRANSFERASE"/>
    <property type="match status" value="1"/>
</dbReference>
<keyword evidence="2" id="KW-0489">Methyltransferase</keyword>
<dbReference type="EMBL" id="FN653020">
    <property type="protein sequence ID" value="CBY23198.1"/>
    <property type="molecule type" value="Genomic_DNA"/>
</dbReference>
<dbReference type="OrthoDB" id="411785at2759"/>
<reference evidence="8" key="1">
    <citation type="journal article" date="2010" name="Science">
        <title>Plasticity of animal genome architecture unmasked by rapid evolution of a pelagic tunicate.</title>
        <authorList>
            <person name="Denoeud F."/>
            <person name="Henriet S."/>
            <person name="Mungpakdee S."/>
            <person name="Aury J.M."/>
            <person name="Da Silva C."/>
            <person name="Brinkmann H."/>
            <person name="Mikhaleva J."/>
            <person name="Olsen L.C."/>
            <person name="Jubin C."/>
            <person name="Canestro C."/>
            <person name="Bouquet J.M."/>
            <person name="Danks G."/>
            <person name="Poulain J."/>
            <person name="Campsteijn C."/>
            <person name="Adamski M."/>
            <person name="Cross I."/>
            <person name="Yadetie F."/>
            <person name="Muffato M."/>
            <person name="Louis A."/>
            <person name="Butcher S."/>
            <person name="Tsagkogeorga G."/>
            <person name="Konrad A."/>
            <person name="Singh S."/>
            <person name="Jensen M.F."/>
            <person name="Cong E.H."/>
            <person name="Eikeseth-Otteraa H."/>
            <person name="Noel B."/>
            <person name="Anthouard V."/>
            <person name="Porcel B.M."/>
            <person name="Kachouri-Lafond R."/>
            <person name="Nishino A."/>
            <person name="Ugolini M."/>
            <person name="Chourrout P."/>
            <person name="Nishida H."/>
            <person name="Aasland R."/>
            <person name="Huzurbazar S."/>
            <person name="Westhof E."/>
            <person name="Delsuc F."/>
            <person name="Lehrach H."/>
            <person name="Reinhardt R."/>
            <person name="Weissenbach J."/>
            <person name="Roy S.W."/>
            <person name="Artiguenave F."/>
            <person name="Postlethwait J.H."/>
            <person name="Manak J.R."/>
            <person name="Thompson E.M."/>
            <person name="Jaillon O."/>
            <person name="Du Pasquier L."/>
            <person name="Boudinot P."/>
            <person name="Liberles D.A."/>
            <person name="Volff J.N."/>
            <person name="Philippe H."/>
            <person name="Lenhard B."/>
            <person name="Roest Crollius H."/>
            <person name="Wincker P."/>
            <person name="Chourrout D."/>
        </authorList>
    </citation>
    <scope>NUCLEOTIDE SEQUENCE [LARGE SCALE GENOMIC DNA]</scope>
</reference>
<sequence>MNLLPKRGTDFAKKDYWTEFFDKRKDPFEWYGTYLELSEYFIKYVKSNDEILMVGCGNSELSDELHDMQKCKLVTNIDISENVIKRMQKKAEDAGRQMIYEVGDVTNLKYRDEQFNCVIDKGTLDAMMVDDSDSTCQLIARMFDEIERCIKTGGRYILITLAQEHIAKFVAQEFELRIGWMVRLHEHTPVQNEDGVVPLPVFIFTFTRVRPKSGQKLPKLMEIFPAGEDTRPMRVYTGDEISDFIKSRQEWSQLKGLVQRTLSNEVHFSMYAQGKEIPRFDLYIVDDRRGKKDMGFFIVQTGREFDWSYNTQLGRKQFLEELREMTGGGFKRMVYVLKNMVHEYGSQDDVKEELSWLVKELKHKNCRDRNIPFLTEGEDQARNVIATGKSELSGEYLIEESVAKGKDGEECRYRRLVFKKNPTLIQSECRIKVIEERVKKGKKKVTKVRKIFDSSYVASEYYYGLVAAMDMTVKKIQEPKVLIIGLGGGCLTNYLDVRYPDVSLTSVEIDPDMVKVARVHFNLSERCQVVVGDGLNFLEEKKEEKYDLIILDVDQKDPSLALRCPPEPFITDSALEMWKSGMREHAVLAINLVCRHTEQRGEIIKRCQKSFSTAVVGDCTEGDINKTLLLSASDIRKDLAQAVKASKWEGEEDSLTVAKMFDSLRF</sequence>
<name>E4X099_OIKDI</name>
<dbReference type="Pfam" id="PF13847">
    <property type="entry name" value="Methyltransf_31"/>
    <property type="match status" value="1"/>
</dbReference>
<evidence type="ECO:0000256" key="4">
    <source>
        <dbReference type="ARBA" id="ARBA00023268"/>
    </source>
</evidence>
<organism evidence="8">
    <name type="scientific">Oikopleura dioica</name>
    <name type="common">Tunicate</name>
    <dbReference type="NCBI Taxonomy" id="34765"/>
    <lineage>
        <taxon>Eukaryota</taxon>
        <taxon>Metazoa</taxon>
        <taxon>Chordata</taxon>
        <taxon>Tunicata</taxon>
        <taxon>Appendicularia</taxon>
        <taxon>Copelata</taxon>
        <taxon>Oikopleuridae</taxon>
        <taxon>Oikopleura</taxon>
    </lineage>
</organism>
<dbReference type="InParanoid" id="E4X099"/>
<dbReference type="PANTHER" id="PTHR12176">
    <property type="entry name" value="SAM-DEPENDENT METHYLTRANSFERASE SUPERFAMILY PROTEIN"/>
    <property type="match status" value="1"/>
</dbReference>
<dbReference type="SUPFAM" id="SSF53335">
    <property type="entry name" value="S-adenosyl-L-methionine-dependent methyltransferases"/>
    <property type="match status" value="2"/>
</dbReference>
<keyword evidence="9" id="KW-1185">Reference proteome</keyword>
<feature type="domain" description="Methyltransferase" evidence="7">
    <location>
        <begin position="46"/>
        <end position="173"/>
    </location>
</feature>
<evidence type="ECO:0000256" key="1">
    <source>
        <dbReference type="ARBA" id="ARBA00008361"/>
    </source>
</evidence>
<evidence type="ECO:0000256" key="5">
    <source>
        <dbReference type="ARBA" id="ARBA00071300"/>
    </source>
</evidence>
<evidence type="ECO:0000313" key="9">
    <source>
        <dbReference type="Proteomes" id="UP000001307"/>
    </source>
</evidence>
<keyword evidence="3" id="KW-0808">Transferase</keyword>
<dbReference type="InterPro" id="IPR029063">
    <property type="entry name" value="SAM-dependent_MTases_sf"/>
</dbReference>
<evidence type="ECO:0000259" key="7">
    <source>
        <dbReference type="Pfam" id="PF13847"/>
    </source>
</evidence>
<dbReference type="GO" id="GO:0008168">
    <property type="term" value="F:methyltransferase activity"/>
    <property type="evidence" value="ECO:0007669"/>
    <property type="project" value="UniProtKB-KW"/>
</dbReference>
<evidence type="ECO:0000256" key="2">
    <source>
        <dbReference type="ARBA" id="ARBA00022603"/>
    </source>
</evidence>
<dbReference type="FunCoup" id="E4X099">
    <property type="interactions" value="332"/>
</dbReference>
<protein>
    <recommendedName>
        <fullName evidence="5">eEF1A lysine and N-terminal methyltransferase</fullName>
    </recommendedName>
    <alternativeName>
        <fullName evidence="6">Methyltransferase-like protein 13</fullName>
    </alternativeName>
</protein>
<evidence type="ECO:0000313" key="8">
    <source>
        <dbReference type="EMBL" id="CBY23198.1"/>
    </source>
</evidence>
<gene>
    <name evidence="8" type="ORF">GSOID_T00015131001</name>
</gene>
<dbReference type="Gene3D" id="3.40.50.150">
    <property type="entry name" value="Vaccinia Virus protein VP39"/>
    <property type="match status" value="2"/>
</dbReference>
<dbReference type="InterPro" id="IPR025714">
    <property type="entry name" value="Methyltranfer_dom"/>
</dbReference>
<evidence type="ECO:0000256" key="6">
    <source>
        <dbReference type="ARBA" id="ARBA00081503"/>
    </source>
</evidence>
<dbReference type="InterPro" id="IPR051419">
    <property type="entry name" value="Lys/N-term_MeTrsfase_sf"/>
</dbReference>
<dbReference type="CDD" id="cd02440">
    <property type="entry name" value="AdoMet_MTases"/>
    <property type="match status" value="2"/>
</dbReference>
<comment type="similarity">
    <text evidence="1">Belongs to the methyltransferase superfamily.</text>
</comment>
<dbReference type="GO" id="GO:0032259">
    <property type="term" value="P:methylation"/>
    <property type="evidence" value="ECO:0007669"/>
    <property type="project" value="UniProtKB-KW"/>
</dbReference>
<dbReference type="Pfam" id="PF01564">
    <property type="entry name" value="Spermine_synth"/>
    <property type="match status" value="1"/>
</dbReference>
<keyword evidence="4" id="KW-0511">Multifunctional enzyme</keyword>
<dbReference type="AlphaFoldDB" id="E4X099"/>
<dbReference type="Proteomes" id="UP000001307">
    <property type="component" value="Unassembled WGS sequence"/>
</dbReference>